<evidence type="ECO:0000259" key="5">
    <source>
        <dbReference type="Pfam" id="PF13657"/>
    </source>
</evidence>
<dbReference type="PANTHER" id="PTHR37419:SF8">
    <property type="entry name" value="TOXIN YJJJ"/>
    <property type="match status" value="1"/>
</dbReference>
<dbReference type="Proteomes" id="UP000885986">
    <property type="component" value="Unassembled WGS sequence"/>
</dbReference>
<reference evidence="6" key="1">
    <citation type="journal article" date="2020" name="mSystems">
        <title>Genome- and Community-Level Interaction Insights into Carbon Utilization and Element Cycling Functions of Hydrothermarchaeota in Hydrothermal Sediment.</title>
        <authorList>
            <person name="Zhou Z."/>
            <person name="Liu Y."/>
            <person name="Xu W."/>
            <person name="Pan J."/>
            <person name="Luo Z.H."/>
            <person name="Li M."/>
        </authorList>
    </citation>
    <scope>NUCLEOTIDE SEQUENCE [LARGE SCALE GENOMIC DNA]</scope>
    <source>
        <strain evidence="6">SpSt-1224</strain>
    </source>
</reference>
<evidence type="ECO:0000256" key="1">
    <source>
        <dbReference type="ARBA" id="ARBA00010164"/>
    </source>
</evidence>
<dbReference type="Pfam" id="PF13657">
    <property type="entry name" value="Couple_hipA"/>
    <property type="match status" value="1"/>
</dbReference>
<dbReference type="InterPro" id="IPR012893">
    <property type="entry name" value="HipA-like_C"/>
</dbReference>
<comment type="caution">
    <text evidence="6">The sequence shown here is derived from an EMBL/GenBank/DDBJ whole genome shotgun (WGS) entry which is preliminary data.</text>
</comment>
<evidence type="ECO:0000259" key="4">
    <source>
        <dbReference type="Pfam" id="PF07804"/>
    </source>
</evidence>
<dbReference type="AlphaFoldDB" id="A0A7C2XW66"/>
<protein>
    <submittedName>
        <fullName evidence="6">Type II toxin-antitoxin system HipA family toxin</fullName>
    </submittedName>
</protein>
<dbReference type="PANTHER" id="PTHR37419">
    <property type="entry name" value="SERINE/THREONINE-PROTEIN KINASE TOXIN HIPA"/>
    <property type="match status" value="1"/>
</dbReference>
<sequence>MAGKDPGKAIADELHLYVRAVMPGGEVVPVGRLLGRNLKHPGSREGFFRYDEGYLARPEAYPLDPVHLPLADRVYPAPDRESGLHGVFQDSLPDGWGRIILAKRAGIHRQRFAGAHLLAALGNGGLGRLLYLEAERPRRPSPADASISFAEIARVLAEAARHENDLDTEAAELRHLLACGSSAGGARPKVLTARGGRHWLAKFSSIRDPHPDLFVALEEAGLKLAGLAGLEVPAIERVEVGGRSLLLVERFDTTPHGGRNALVSMRTLTGAEDPFVVSYGEMARILRRFSFEPERDVEMLFRQLAVNLHLQNTDDHLQNFACLHTGEGWRLSPAYDIVPNIFQTEHILLVNGKHREVEYVDLVAEGRRFGLSSRQLARLYDQARQGLARWREVFEECRVPMEHTQALRASIDRKWRLLARS</sequence>
<gene>
    <name evidence="6" type="ORF">ENN98_07180</name>
</gene>
<keyword evidence="2" id="KW-0808">Transferase</keyword>
<organism evidence="6">
    <name type="scientific">Desulfurivibrio alkaliphilus</name>
    <dbReference type="NCBI Taxonomy" id="427923"/>
    <lineage>
        <taxon>Bacteria</taxon>
        <taxon>Pseudomonadati</taxon>
        <taxon>Thermodesulfobacteriota</taxon>
        <taxon>Desulfobulbia</taxon>
        <taxon>Desulfobulbales</taxon>
        <taxon>Desulfobulbaceae</taxon>
        <taxon>Desulfurivibrio</taxon>
    </lineage>
</organism>
<proteinExistence type="inferred from homology"/>
<name>A0A7C2XW66_9BACT</name>
<dbReference type="InterPro" id="IPR052028">
    <property type="entry name" value="HipA_Ser/Thr_kinase"/>
</dbReference>
<dbReference type="GO" id="GO:0005829">
    <property type="term" value="C:cytosol"/>
    <property type="evidence" value="ECO:0007669"/>
    <property type="project" value="TreeGrafter"/>
</dbReference>
<dbReference type="Pfam" id="PF07804">
    <property type="entry name" value="HipA_C"/>
    <property type="match status" value="1"/>
</dbReference>
<evidence type="ECO:0000256" key="2">
    <source>
        <dbReference type="ARBA" id="ARBA00022679"/>
    </source>
</evidence>
<dbReference type="EMBL" id="DSDS01000158">
    <property type="protein sequence ID" value="HET98458.1"/>
    <property type="molecule type" value="Genomic_DNA"/>
</dbReference>
<accession>A0A7C2XW66</accession>
<keyword evidence="3" id="KW-0418">Kinase</keyword>
<evidence type="ECO:0000313" key="6">
    <source>
        <dbReference type="EMBL" id="HET98458.1"/>
    </source>
</evidence>
<dbReference type="GO" id="GO:0004674">
    <property type="term" value="F:protein serine/threonine kinase activity"/>
    <property type="evidence" value="ECO:0007669"/>
    <property type="project" value="TreeGrafter"/>
</dbReference>
<comment type="similarity">
    <text evidence="1">Belongs to the HipA Ser/Thr kinase family.</text>
</comment>
<evidence type="ECO:0000256" key="3">
    <source>
        <dbReference type="ARBA" id="ARBA00022777"/>
    </source>
</evidence>
<dbReference type="InterPro" id="IPR017508">
    <property type="entry name" value="HipA_N1"/>
</dbReference>
<feature type="domain" description="HipA-like C-terminal" evidence="4">
    <location>
        <begin position="181"/>
        <end position="385"/>
    </location>
</feature>
<feature type="domain" description="HipA N-terminal subdomain 1" evidence="5">
    <location>
        <begin position="43"/>
        <end position="131"/>
    </location>
</feature>